<dbReference type="OrthoDB" id="10648414at2759"/>
<feature type="coiled-coil region" evidence="1">
    <location>
        <begin position="108"/>
        <end position="138"/>
    </location>
</feature>
<keyword evidence="4" id="KW-1185">Reference proteome</keyword>
<keyword evidence="1" id="KW-0175">Coiled coil</keyword>
<sequence length="584" mass="67040">MLADSDFTQKSGMGTSMFSRPGKFTTFQHLAFNGKEYQMDINEVRLDMKRPKRAANSLNTSINAGSGGGGSTGGGVIGNNISKSSNDNLLSPQMIKTIKNFNMDQDQITQKMMEINKLQQQQQEYEQAMKLKDQKKDRFSNGKKSMQVKKVGDSSFLGVKRENAPISIRRDDTRENLFKYNPKFDLVDKKQTLNFKFDYGIKGVPSEKSDARICGKLQKLCEKIDEEYEQSIIGGTTQIGNSQIYSNLKSQKTATKQTNFISSPREDKLNESVIVRSAVPNQMRNTLQSSTMNQSVRMEKLKTQENMMKLTQFYSDVKDAKKEEDEEKVGMCLIDLNKKKSRDFYYDHIPGPHEGRFENINKLPEPITQVKYISSPDFRKYTNRKPVFPLNKTDKETEMDQSPYKPGDPQYNPRYDRHKKNLSLGIPDFNKMLQRSEFWEGRHSIPDHYDSDSIIKGVEMQSKFKRRQQPIGFDKMLPRDERMFFINEGNNLKQKEESILEKLQNLDAYPRKINLKNMLLKHSKQGKAMSAYHNPKGDDGSISMSSIAFNSENGSRGYGAGKRLSLEQKILAGYYKITSDEMQI</sequence>
<dbReference type="Proteomes" id="UP000039865">
    <property type="component" value="Unassembled WGS sequence"/>
</dbReference>
<proteinExistence type="predicted"/>
<dbReference type="AlphaFoldDB" id="A0A078B398"/>
<reference evidence="3 4" key="1">
    <citation type="submission" date="2014-06" db="EMBL/GenBank/DDBJ databases">
        <authorList>
            <person name="Swart Estienne"/>
        </authorList>
    </citation>
    <scope>NUCLEOTIDE SEQUENCE [LARGE SCALE GENOMIC DNA]</scope>
    <source>
        <strain evidence="3 4">130c</strain>
    </source>
</reference>
<feature type="compositionally biased region" description="Gly residues" evidence="2">
    <location>
        <begin position="65"/>
        <end position="77"/>
    </location>
</feature>
<evidence type="ECO:0000256" key="2">
    <source>
        <dbReference type="SAM" id="MobiDB-lite"/>
    </source>
</evidence>
<organism evidence="3 4">
    <name type="scientific">Stylonychia lemnae</name>
    <name type="common">Ciliate</name>
    <dbReference type="NCBI Taxonomy" id="5949"/>
    <lineage>
        <taxon>Eukaryota</taxon>
        <taxon>Sar</taxon>
        <taxon>Alveolata</taxon>
        <taxon>Ciliophora</taxon>
        <taxon>Intramacronucleata</taxon>
        <taxon>Spirotrichea</taxon>
        <taxon>Stichotrichia</taxon>
        <taxon>Sporadotrichida</taxon>
        <taxon>Oxytrichidae</taxon>
        <taxon>Stylonychinae</taxon>
        <taxon>Stylonychia</taxon>
    </lineage>
</organism>
<dbReference type="InParanoid" id="A0A078B398"/>
<feature type="region of interest" description="Disordered" evidence="2">
    <location>
        <begin position="59"/>
        <end position="79"/>
    </location>
</feature>
<protein>
    <submittedName>
        <fullName evidence="3">Uncharacterized protein</fullName>
    </submittedName>
</protein>
<evidence type="ECO:0000313" key="3">
    <source>
        <dbReference type="EMBL" id="CDW89000.1"/>
    </source>
</evidence>
<dbReference type="EMBL" id="CCKQ01017131">
    <property type="protein sequence ID" value="CDW89000.1"/>
    <property type="molecule type" value="Genomic_DNA"/>
</dbReference>
<feature type="region of interest" description="Disordered" evidence="2">
    <location>
        <begin position="384"/>
        <end position="413"/>
    </location>
</feature>
<evidence type="ECO:0000313" key="4">
    <source>
        <dbReference type="Proteomes" id="UP000039865"/>
    </source>
</evidence>
<name>A0A078B398_STYLE</name>
<gene>
    <name evidence="3" type="primary">Contig19206.g20363</name>
    <name evidence="3" type="ORF">STYLEM_18128</name>
</gene>
<accession>A0A078B398</accession>
<evidence type="ECO:0000256" key="1">
    <source>
        <dbReference type="SAM" id="Coils"/>
    </source>
</evidence>